<name>A0A0A5G0M8_9BACI</name>
<dbReference type="InterPro" id="IPR018389">
    <property type="entry name" value="DctP_fam"/>
</dbReference>
<dbReference type="InterPro" id="IPR038404">
    <property type="entry name" value="TRAP_DctP_sf"/>
</dbReference>
<sequence length="341" mass="37495">MRVKKFKGSLLLILALVLALGGCGNQAQGGADNGGSEAKSVKLKISTNVPPGHIWTQTVNKFKEDVEKQTDGRITVEVFPSSQLGGTNDVVQMLNSGSVDYAVIPTAFLTSSYPDLNAWFMPFLFEDMEDAMKMRGTDESKELLKVFAKDQNFKGVDWLFTGNHSILMKNGKMDSPEDFKGKKIRAPGTQAITDLYNALGASAVSMPLTEVYSALKTGVVDGINASVNSIASQKYHEIANDFTLLNQTAFNAVVLQSNSTNKKLSDSDLELINNAMKSAVDWGNDEAITELEENMKKVKKTDLNIHKVEDIKPFLSVKDEIYQKYSEQSDIIKAFIEKAQD</sequence>
<evidence type="ECO:0008006" key="7">
    <source>
        <dbReference type="Google" id="ProtNLM"/>
    </source>
</evidence>
<keyword evidence="6" id="KW-1185">Reference proteome</keyword>
<keyword evidence="2" id="KW-0813">Transport</keyword>
<evidence type="ECO:0000256" key="1">
    <source>
        <dbReference type="ARBA" id="ARBA00009023"/>
    </source>
</evidence>
<dbReference type="AlphaFoldDB" id="A0A0A5G0M8"/>
<dbReference type="Gene3D" id="3.40.190.170">
    <property type="entry name" value="Bacterial extracellular solute-binding protein, family 7"/>
    <property type="match status" value="1"/>
</dbReference>
<dbReference type="GO" id="GO:0055085">
    <property type="term" value="P:transmembrane transport"/>
    <property type="evidence" value="ECO:0007669"/>
    <property type="project" value="InterPro"/>
</dbReference>
<dbReference type="PANTHER" id="PTHR33376:SF7">
    <property type="entry name" value="C4-DICARBOXYLATE-BINDING PROTEIN DCTB"/>
    <property type="match status" value="1"/>
</dbReference>
<dbReference type="CDD" id="cd13603">
    <property type="entry name" value="PBP2_TRAP_Siap_TeaA_like"/>
    <property type="match status" value="1"/>
</dbReference>
<proteinExistence type="inferred from homology"/>
<dbReference type="EMBL" id="AVPF01000029">
    <property type="protein sequence ID" value="KGX86661.1"/>
    <property type="molecule type" value="Genomic_DNA"/>
</dbReference>
<feature type="chain" id="PRO_5002009461" description="C4-dicarboxylate ABC transporter substrate-binding protein" evidence="4">
    <location>
        <begin position="28"/>
        <end position="341"/>
    </location>
</feature>
<evidence type="ECO:0000256" key="3">
    <source>
        <dbReference type="ARBA" id="ARBA00022729"/>
    </source>
</evidence>
<comment type="caution">
    <text evidence="5">The sequence shown here is derived from an EMBL/GenBank/DDBJ whole genome shotgun (WGS) entry which is preliminary data.</text>
</comment>
<dbReference type="NCBIfam" id="NF037995">
    <property type="entry name" value="TRAP_S1"/>
    <property type="match status" value="1"/>
</dbReference>
<feature type="signal peptide" evidence="4">
    <location>
        <begin position="1"/>
        <end position="27"/>
    </location>
</feature>
<dbReference type="Pfam" id="PF03480">
    <property type="entry name" value="DctP"/>
    <property type="match status" value="1"/>
</dbReference>
<dbReference type="InterPro" id="IPR004682">
    <property type="entry name" value="TRAP_DctP"/>
</dbReference>
<gene>
    <name evidence="5" type="ORF">N783_11730</name>
</gene>
<dbReference type="OrthoDB" id="9776801at2"/>
<organism evidence="5 6">
    <name type="scientific">Pontibacillus marinus BH030004 = DSM 16465</name>
    <dbReference type="NCBI Taxonomy" id="1385511"/>
    <lineage>
        <taxon>Bacteria</taxon>
        <taxon>Bacillati</taxon>
        <taxon>Bacillota</taxon>
        <taxon>Bacilli</taxon>
        <taxon>Bacillales</taxon>
        <taxon>Bacillaceae</taxon>
        <taxon>Pontibacillus</taxon>
    </lineage>
</organism>
<dbReference type="Proteomes" id="UP000030403">
    <property type="component" value="Unassembled WGS sequence"/>
</dbReference>
<evidence type="ECO:0000313" key="6">
    <source>
        <dbReference type="Proteomes" id="UP000030403"/>
    </source>
</evidence>
<comment type="similarity">
    <text evidence="1">Belongs to the bacterial solute-binding protein 7 family.</text>
</comment>
<evidence type="ECO:0000313" key="5">
    <source>
        <dbReference type="EMBL" id="KGX86661.1"/>
    </source>
</evidence>
<keyword evidence="3 4" id="KW-0732">Signal</keyword>
<dbReference type="PANTHER" id="PTHR33376">
    <property type="match status" value="1"/>
</dbReference>
<dbReference type="STRING" id="1385511.GCA_000425225_00739"/>
<reference evidence="5 6" key="1">
    <citation type="submission" date="2013-08" db="EMBL/GenBank/DDBJ databases">
        <authorList>
            <person name="Huang J."/>
            <person name="Wang G."/>
        </authorList>
    </citation>
    <scope>NUCLEOTIDE SEQUENCE [LARGE SCALE GENOMIC DNA]</scope>
    <source>
        <strain evidence="5 6">BH030004</strain>
    </source>
</reference>
<dbReference type="GO" id="GO:0030288">
    <property type="term" value="C:outer membrane-bounded periplasmic space"/>
    <property type="evidence" value="ECO:0007669"/>
    <property type="project" value="InterPro"/>
</dbReference>
<accession>A0A0A5G0M8</accession>
<evidence type="ECO:0000256" key="2">
    <source>
        <dbReference type="ARBA" id="ARBA00022448"/>
    </source>
</evidence>
<dbReference type="PIRSF" id="PIRSF006470">
    <property type="entry name" value="DctB"/>
    <property type="match status" value="1"/>
</dbReference>
<protein>
    <recommendedName>
        <fullName evidence="7">C4-dicarboxylate ABC transporter substrate-binding protein</fullName>
    </recommendedName>
</protein>
<evidence type="ECO:0000256" key="4">
    <source>
        <dbReference type="SAM" id="SignalP"/>
    </source>
</evidence>
<dbReference type="PROSITE" id="PS51257">
    <property type="entry name" value="PROKAR_LIPOPROTEIN"/>
    <property type="match status" value="1"/>
</dbReference>
<dbReference type="eggNOG" id="COG1638">
    <property type="taxonomic scope" value="Bacteria"/>
</dbReference>